<proteinExistence type="inferred from homology"/>
<evidence type="ECO:0000313" key="10">
    <source>
        <dbReference type="EMBL" id="QDZ17777.1"/>
    </source>
</evidence>
<dbReference type="SUPFAM" id="SSF52540">
    <property type="entry name" value="P-loop containing nucleoside triphosphate hydrolases"/>
    <property type="match status" value="1"/>
</dbReference>
<dbReference type="InterPro" id="IPR027417">
    <property type="entry name" value="P-loop_NTPase"/>
</dbReference>
<dbReference type="GO" id="GO:0046316">
    <property type="term" value="F:gluconokinase activity"/>
    <property type="evidence" value="ECO:0007669"/>
    <property type="project" value="UniProtKB-EC"/>
</dbReference>
<evidence type="ECO:0000256" key="5">
    <source>
        <dbReference type="ARBA" id="ARBA00022741"/>
    </source>
</evidence>
<dbReference type="UniPathway" id="UPA00792"/>
<dbReference type="InterPro" id="IPR006001">
    <property type="entry name" value="Therm_gnt_kin"/>
</dbReference>
<keyword evidence="5 9" id="KW-0547">Nucleotide-binding</keyword>
<dbReference type="OrthoDB" id="275177at2759"/>
<dbReference type="EMBL" id="CP031034">
    <property type="protein sequence ID" value="QDZ17777.1"/>
    <property type="molecule type" value="Genomic_DNA"/>
</dbReference>
<organism evidence="10 11">
    <name type="scientific">Chloropicon primus</name>
    <dbReference type="NCBI Taxonomy" id="1764295"/>
    <lineage>
        <taxon>Eukaryota</taxon>
        <taxon>Viridiplantae</taxon>
        <taxon>Chlorophyta</taxon>
        <taxon>Chloropicophyceae</taxon>
        <taxon>Chloropicales</taxon>
        <taxon>Chloropicaceae</taxon>
        <taxon>Chloropicon</taxon>
    </lineage>
</organism>
<keyword evidence="6 9" id="KW-0418">Kinase</keyword>
<dbReference type="GO" id="GO:0005975">
    <property type="term" value="P:carbohydrate metabolic process"/>
    <property type="evidence" value="ECO:0007669"/>
    <property type="project" value="InterPro"/>
</dbReference>
<protein>
    <recommendedName>
        <fullName evidence="3 9">Gluconokinase</fullName>
        <ecNumber evidence="3 9">2.7.1.12</ecNumber>
    </recommendedName>
</protein>
<evidence type="ECO:0000256" key="7">
    <source>
        <dbReference type="ARBA" id="ARBA00022840"/>
    </source>
</evidence>
<keyword evidence="7 9" id="KW-0067">ATP-binding</keyword>
<dbReference type="Proteomes" id="UP000316726">
    <property type="component" value="Chromosome 1"/>
</dbReference>
<comment type="pathway">
    <text evidence="1 9">Carbohydrate acid metabolism; D-gluconate degradation.</text>
</comment>
<dbReference type="AlphaFoldDB" id="A0A5B8MBN3"/>
<evidence type="ECO:0000256" key="1">
    <source>
        <dbReference type="ARBA" id="ARBA00004875"/>
    </source>
</evidence>
<gene>
    <name evidence="10" type="ORF">A3770_01p02950</name>
</gene>
<evidence type="ECO:0000313" key="11">
    <source>
        <dbReference type="Proteomes" id="UP000316726"/>
    </source>
</evidence>
<evidence type="ECO:0000256" key="6">
    <source>
        <dbReference type="ARBA" id="ARBA00022777"/>
    </source>
</evidence>
<evidence type="ECO:0000256" key="2">
    <source>
        <dbReference type="ARBA" id="ARBA00008420"/>
    </source>
</evidence>
<dbReference type="GO" id="GO:0005524">
    <property type="term" value="F:ATP binding"/>
    <property type="evidence" value="ECO:0007669"/>
    <property type="project" value="UniProtKB-KW"/>
</dbReference>
<dbReference type="NCBIfam" id="TIGR01313">
    <property type="entry name" value="therm_gnt_kin"/>
    <property type="match status" value="1"/>
</dbReference>
<name>A0A5B8MBN3_9CHLO</name>
<evidence type="ECO:0000256" key="8">
    <source>
        <dbReference type="ARBA" id="ARBA00048090"/>
    </source>
</evidence>
<accession>A0A5B8MBN3</accession>
<dbReference type="EC" id="2.7.1.12" evidence="3 9"/>
<dbReference type="STRING" id="1764295.A0A5B8MBN3"/>
<dbReference type="CDD" id="cd02021">
    <property type="entry name" value="GntK"/>
    <property type="match status" value="1"/>
</dbReference>
<keyword evidence="11" id="KW-1185">Reference proteome</keyword>
<dbReference type="Pfam" id="PF13671">
    <property type="entry name" value="AAA_33"/>
    <property type="match status" value="1"/>
</dbReference>
<dbReference type="PANTHER" id="PTHR43442">
    <property type="entry name" value="GLUCONOKINASE-RELATED"/>
    <property type="match status" value="1"/>
</dbReference>
<evidence type="ECO:0000256" key="9">
    <source>
        <dbReference type="RuleBase" id="RU363066"/>
    </source>
</evidence>
<sequence length="175" mass="19497">MRDKSRPAIVVVMGVSGSGKTTLCRGLEEAFGAARLEGDDFHGAENLGKMSSGTPLTDEDRLPWLRDINAQLHSMTEPGGGGKRVVVLACSALKDSYRKEIERGFSRGELRWVHLACDEATLARRMRERSHFMPPSLLESQIETLEPPEAENCIRLDATRPVSELVERVRRELQP</sequence>
<dbReference type="Gene3D" id="3.40.50.300">
    <property type="entry name" value="P-loop containing nucleotide triphosphate hydrolases"/>
    <property type="match status" value="1"/>
</dbReference>
<dbReference type="PANTHER" id="PTHR43442:SF3">
    <property type="entry name" value="GLUCONOKINASE-RELATED"/>
    <property type="match status" value="1"/>
</dbReference>
<dbReference type="GO" id="GO:0005737">
    <property type="term" value="C:cytoplasm"/>
    <property type="evidence" value="ECO:0007669"/>
    <property type="project" value="TreeGrafter"/>
</dbReference>
<keyword evidence="4 9" id="KW-0808">Transferase</keyword>
<comment type="catalytic activity">
    <reaction evidence="8 9">
        <text>D-gluconate + ATP = 6-phospho-D-gluconate + ADP + H(+)</text>
        <dbReference type="Rhea" id="RHEA:19433"/>
        <dbReference type="ChEBI" id="CHEBI:15378"/>
        <dbReference type="ChEBI" id="CHEBI:18391"/>
        <dbReference type="ChEBI" id="CHEBI:30616"/>
        <dbReference type="ChEBI" id="CHEBI:58759"/>
        <dbReference type="ChEBI" id="CHEBI:456216"/>
        <dbReference type="EC" id="2.7.1.12"/>
    </reaction>
</comment>
<evidence type="ECO:0000256" key="4">
    <source>
        <dbReference type="ARBA" id="ARBA00022679"/>
    </source>
</evidence>
<comment type="similarity">
    <text evidence="2 9">Belongs to the gluconokinase GntK/GntV family.</text>
</comment>
<evidence type="ECO:0000256" key="3">
    <source>
        <dbReference type="ARBA" id="ARBA00012054"/>
    </source>
</evidence>
<reference evidence="10 11" key="1">
    <citation type="submission" date="2018-07" db="EMBL/GenBank/DDBJ databases">
        <title>The complete nuclear genome of the prasinophyte Chloropicon primus (CCMP1205).</title>
        <authorList>
            <person name="Pombert J.-F."/>
            <person name="Otis C."/>
            <person name="Turmel M."/>
            <person name="Lemieux C."/>
        </authorList>
    </citation>
    <scope>NUCLEOTIDE SEQUENCE [LARGE SCALE GENOMIC DNA]</scope>
    <source>
        <strain evidence="10 11">CCMP1205</strain>
    </source>
</reference>